<dbReference type="Proteomes" id="UP000035642">
    <property type="component" value="Unassembled WGS sequence"/>
</dbReference>
<keyword evidence="2" id="KW-1185">Reference proteome</keyword>
<reference evidence="2" key="1">
    <citation type="submission" date="2012-09" db="EMBL/GenBank/DDBJ databases">
        <authorList>
            <person name="Martin A.A."/>
        </authorList>
    </citation>
    <scope>NUCLEOTIDE SEQUENCE</scope>
</reference>
<keyword evidence="1" id="KW-0732">Signal</keyword>
<sequence>MFVLIACLIICQSLHTFFIAAGRMADGDAYDDYFLDYKA</sequence>
<protein>
    <submittedName>
        <fullName evidence="3">Hypotheticial protein</fullName>
    </submittedName>
</protein>
<reference evidence="3" key="2">
    <citation type="submission" date="2017-02" db="UniProtKB">
        <authorList>
            <consortium name="WormBaseParasite"/>
        </authorList>
    </citation>
    <scope>IDENTIFICATION</scope>
</reference>
<proteinExistence type="predicted"/>
<dbReference type="WBParaSite" id="ACAC_0000737701-mRNA-1">
    <property type="protein sequence ID" value="ACAC_0000737701-mRNA-1"/>
    <property type="gene ID" value="ACAC_0000737701"/>
</dbReference>
<dbReference type="AlphaFoldDB" id="A0A0K0DAP3"/>
<organism evidence="2 3">
    <name type="scientific">Angiostrongylus cantonensis</name>
    <name type="common">Rat lungworm</name>
    <dbReference type="NCBI Taxonomy" id="6313"/>
    <lineage>
        <taxon>Eukaryota</taxon>
        <taxon>Metazoa</taxon>
        <taxon>Ecdysozoa</taxon>
        <taxon>Nematoda</taxon>
        <taxon>Chromadorea</taxon>
        <taxon>Rhabditida</taxon>
        <taxon>Rhabditina</taxon>
        <taxon>Rhabditomorpha</taxon>
        <taxon>Strongyloidea</taxon>
        <taxon>Metastrongylidae</taxon>
        <taxon>Angiostrongylus</taxon>
    </lineage>
</organism>
<evidence type="ECO:0000313" key="3">
    <source>
        <dbReference type="WBParaSite" id="ACAC_0000737701-mRNA-1"/>
    </source>
</evidence>
<accession>A0A0K0DAP3</accession>
<name>A0A0K0DAP3_ANGCA</name>
<evidence type="ECO:0000256" key="1">
    <source>
        <dbReference type="SAM" id="SignalP"/>
    </source>
</evidence>
<evidence type="ECO:0000313" key="2">
    <source>
        <dbReference type="Proteomes" id="UP000035642"/>
    </source>
</evidence>
<feature type="chain" id="PRO_5005326683" evidence="1">
    <location>
        <begin position="17"/>
        <end position="39"/>
    </location>
</feature>
<feature type="signal peptide" evidence="1">
    <location>
        <begin position="1"/>
        <end position="16"/>
    </location>
</feature>